<organism evidence="4 7">
    <name type="scientific">Teichococcus wenyumeiae</name>
    <dbReference type="NCBI Taxonomy" id="2478470"/>
    <lineage>
        <taxon>Bacteria</taxon>
        <taxon>Pseudomonadati</taxon>
        <taxon>Pseudomonadota</taxon>
        <taxon>Alphaproteobacteria</taxon>
        <taxon>Acetobacterales</taxon>
        <taxon>Roseomonadaceae</taxon>
        <taxon>Roseomonas</taxon>
    </lineage>
</organism>
<evidence type="ECO:0000256" key="1">
    <source>
        <dbReference type="ARBA" id="ARBA00004613"/>
    </source>
</evidence>
<sequence length="377" mass="40746">MPFPTPARIRRSFAHRSALLSMASAAAMLFSAAAMAQQSAPAPALTVAAESASMVWNGVAVAGERVFVAGPRWTGSSGPAVGIVSGEAVRPYPDAASNRWRPGSDPARAFVNVNAIHFDRHGTLWVVDTGAPDFGGDPIPGGAKLVKIDLATDRVVRIYPFASHVALPGSYVDDVRLNGRHAYLTDAGRPGLIVLDLETGAARRVLDGHLSVTAPADRDIVLSGQVLRTADSTPLRVHSDPFELSPDGRWLHYAPLEGPWSRIETRYLDDAALTATDLAAHVEPWADLPPVGGTAMDADGSLYFSDLGSDAIKRRAPDGTITTIVQDPRLHWVDAPFIDERRRLWLPVPQMDRSPNFVGADRPREWPVRLYRIDLPD</sequence>
<dbReference type="AlphaFoldDB" id="A0A3A9JQP5"/>
<dbReference type="Proteomes" id="UP000274097">
    <property type="component" value="Unassembled WGS sequence"/>
</dbReference>
<feature type="signal peptide" evidence="3">
    <location>
        <begin position="1"/>
        <end position="36"/>
    </location>
</feature>
<evidence type="ECO:0000313" key="6">
    <source>
        <dbReference type="Proteomes" id="UP000274097"/>
    </source>
</evidence>
<dbReference type="PANTHER" id="PTHR10009">
    <property type="entry name" value="PROTEIN YELLOW-RELATED"/>
    <property type="match status" value="1"/>
</dbReference>
<reference evidence="4 7" key="1">
    <citation type="submission" date="2018-09" db="EMBL/GenBank/DDBJ databases">
        <title>Roseomonas sp. nov., isolated from feces of Tibetan antelopes in the Qinghai-Tibet plateau, China.</title>
        <authorList>
            <person name="Tian Z."/>
        </authorList>
    </citation>
    <scope>NUCLEOTIDE SEQUENCE [LARGE SCALE GENOMIC DNA]</scope>
    <source>
        <strain evidence="5 6">Z23</strain>
        <strain evidence="4 7">Z24</strain>
    </source>
</reference>
<feature type="chain" id="PRO_5017316304" description="Major royal jelly protein" evidence="3">
    <location>
        <begin position="37"/>
        <end position="377"/>
    </location>
</feature>
<accession>A0A3A9JQP5</accession>
<keyword evidence="3" id="KW-0732">Signal</keyword>
<evidence type="ECO:0000313" key="5">
    <source>
        <dbReference type="EMBL" id="RMI17439.1"/>
    </source>
</evidence>
<keyword evidence="2" id="KW-0964">Secreted</keyword>
<dbReference type="PROSITE" id="PS51318">
    <property type="entry name" value="TAT"/>
    <property type="match status" value="1"/>
</dbReference>
<dbReference type="Pfam" id="PF03022">
    <property type="entry name" value="MRJP"/>
    <property type="match status" value="1"/>
</dbReference>
<dbReference type="OrthoDB" id="9797664at2"/>
<gene>
    <name evidence="4" type="ORF">D6Z83_17090</name>
    <name evidence="5" type="ORF">EBE87_22635</name>
</gene>
<dbReference type="InterPro" id="IPR006311">
    <property type="entry name" value="TAT_signal"/>
</dbReference>
<keyword evidence="6" id="KW-1185">Reference proteome</keyword>
<protein>
    <recommendedName>
        <fullName evidence="8">Major royal jelly protein</fullName>
    </recommendedName>
</protein>
<dbReference type="InParanoid" id="A0A3A9JQP5"/>
<name>A0A3A9JQP5_9PROT</name>
<dbReference type="SUPFAM" id="SSF63829">
    <property type="entry name" value="Calcium-dependent phosphotriesterase"/>
    <property type="match status" value="1"/>
</dbReference>
<dbReference type="RefSeq" id="WP_120639481.1">
    <property type="nucleotide sequence ID" value="NZ_RAQU01000114.1"/>
</dbReference>
<evidence type="ECO:0000313" key="7">
    <source>
        <dbReference type="Proteomes" id="UP000278036"/>
    </source>
</evidence>
<dbReference type="Gene3D" id="2.120.10.30">
    <property type="entry name" value="TolB, C-terminal domain"/>
    <property type="match status" value="1"/>
</dbReference>
<dbReference type="EMBL" id="RAQU01000114">
    <property type="protein sequence ID" value="RKK02958.1"/>
    <property type="molecule type" value="Genomic_DNA"/>
</dbReference>
<dbReference type="InterPro" id="IPR011042">
    <property type="entry name" value="6-blade_b-propeller_TolB-like"/>
</dbReference>
<dbReference type="PANTHER" id="PTHR10009:SF18">
    <property type="entry name" value="PROTEIN YELLOW-LIKE PROTEIN"/>
    <property type="match status" value="1"/>
</dbReference>
<evidence type="ECO:0000256" key="3">
    <source>
        <dbReference type="SAM" id="SignalP"/>
    </source>
</evidence>
<dbReference type="GO" id="GO:0005576">
    <property type="term" value="C:extracellular region"/>
    <property type="evidence" value="ECO:0007669"/>
    <property type="project" value="UniProtKB-SubCell"/>
</dbReference>
<dbReference type="Proteomes" id="UP000278036">
    <property type="component" value="Unassembled WGS sequence"/>
</dbReference>
<dbReference type="InterPro" id="IPR017996">
    <property type="entry name" value="MRJP/yellow-related"/>
</dbReference>
<proteinExistence type="predicted"/>
<evidence type="ECO:0000256" key="2">
    <source>
        <dbReference type="ARBA" id="ARBA00022525"/>
    </source>
</evidence>
<evidence type="ECO:0008006" key="8">
    <source>
        <dbReference type="Google" id="ProtNLM"/>
    </source>
</evidence>
<evidence type="ECO:0000313" key="4">
    <source>
        <dbReference type="EMBL" id="RKK02958.1"/>
    </source>
</evidence>
<comment type="caution">
    <text evidence="4">The sequence shown here is derived from an EMBL/GenBank/DDBJ whole genome shotgun (WGS) entry which is preliminary data.</text>
</comment>
<dbReference type="EMBL" id="RFLX01000029">
    <property type="protein sequence ID" value="RMI17439.1"/>
    <property type="molecule type" value="Genomic_DNA"/>
</dbReference>
<comment type="subcellular location">
    <subcellularLocation>
        <location evidence="1">Secreted</location>
    </subcellularLocation>
</comment>